<proteinExistence type="predicted"/>
<dbReference type="EMBL" id="JARK01001361">
    <property type="protein sequence ID" value="EYC19213.1"/>
    <property type="molecule type" value="Genomic_DNA"/>
</dbReference>
<dbReference type="Proteomes" id="UP000024635">
    <property type="component" value="Unassembled WGS sequence"/>
</dbReference>
<reference evidence="2" key="1">
    <citation type="journal article" date="2015" name="Nat. Genet.">
        <title>The genome and transcriptome of the zoonotic hookworm Ancylostoma ceylanicum identify infection-specific gene families.</title>
        <authorList>
            <person name="Schwarz E.M."/>
            <person name="Hu Y."/>
            <person name="Antoshechkin I."/>
            <person name="Miller M.M."/>
            <person name="Sternberg P.W."/>
            <person name="Aroian R.V."/>
        </authorList>
    </citation>
    <scope>NUCLEOTIDE SEQUENCE</scope>
    <source>
        <strain evidence="2">HY135</strain>
    </source>
</reference>
<name>A0A016UXL3_9BILA</name>
<evidence type="ECO:0000313" key="2">
    <source>
        <dbReference type="Proteomes" id="UP000024635"/>
    </source>
</evidence>
<evidence type="ECO:0000313" key="1">
    <source>
        <dbReference type="EMBL" id="EYC19213.1"/>
    </source>
</evidence>
<dbReference type="OrthoDB" id="5839148at2759"/>
<accession>A0A016UXL3</accession>
<protein>
    <submittedName>
        <fullName evidence="1">Uncharacterized protein</fullName>
    </submittedName>
</protein>
<sequence length="320" mass="36489">MIAVIGDQFTGDPCMLAHNCILTKSAKDKVERMIIKECRRIKEDKKYAGLSSRMAWQDVEDFIEECGNEDPEENDAMLHHFHRYGFAARQRTFRRAMMKLEDPKCTMDSIPLSLPSLPNPGHAHMGQQQGLWALVADGDLDLQPDATNKRGQLYAMHGVYSNTIDVPLLYAITALKTEMTCQLLFSQLKSELQHMGIPGDLRVVRDFEKASINAVRKVFQIPSVQGCGFHLAVCWNRKRDHFGLRKYLLAPQKDRQVCRWWDTIKKLIFCLHGYIGRYLHYSVTASLIHMRRIRNAKNSSNTSAQHGMTEFSKICGASGT</sequence>
<dbReference type="AlphaFoldDB" id="A0A016UXL3"/>
<gene>
    <name evidence="1" type="primary">Acey_s0025.g1240</name>
    <name evidence="1" type="ORF">Y032_0025g1240</name>
</gene>
<organism evidence="1 2">
    <name type="scientific">Ancylostoma ceylanicum</name>
    <dbReference type="NCBI Taxonomy" id="53326"/>
    <lineage>
        <taxon>Eukaryota</taxon>
        <taxon>Metazoa</taxon>
        <taxon>Ecdysozoa</taxon>
        <taxon>Nematoda</taxon>
        <taxon>Chromadorea</taxon>
        <taxon>Rhabditida</taxon>
        <taxon>Rhabditina</taxon>
        <taxon>Rhabditomorpha</taxon>
        <taxon>Strongyloidea</taxon>
        <taxon>Ancylostomatidae</taxon>
        <taxon>Ancylostomatinae</taxon>
        <taxon>Ancylostoma</taxon>
    </lineage>
</organism>
<comment type="caution">
    <text evidence="1">The sequence shown here is derived from an EMBL/GenBank/DDBJ whole genome shotgun (WGS) entry which is preliminary data.</text>
</comment>
<keyword evidence="2" id="KW-1185">Reference proteome</keyword>